<feature type="domain" description="EAL" evidence="3">
    <location>
        <begin position="610"/>
        <end position="862"/>
    </location>
</feature>
<evidence type="ECO:0008006" key="7">
    <source>
        <dbReference type="Google" id="ProtNLM"/>
    </source>
</evidence>
<evidence type="ECO:0000256" key="1">
    <source>
        <dbReference type="SAM" id="Coils"/>
    </source>
</evidence>
<dbReference type="InterPro" id="IPR001633">
    <property type="entry name" value="EAL_dom"/>
</dbReference>
<dbReference type="InterPro" id="IPR000700">
    <property type="entry name" value="PAS-assoc_C"/>
</dbReference>
<dbReference type="PANTHER" id="PTHR44757:SF2">
    <property type="entry name" value="BIOFILM ARCHITECTURE MAINTENANCE PROTEIN MBAA"/>
    <property type="match status" value="1"/>
</dbReference>
<dbReference type="NCBIfam" id="TIGR00254">
    <property type="entry name" value="GGDEF"/>
    <property type="match status" value="1"/>
</dbReference>
<dbReference type="SUPFAM" id="SSF141868">
    <property type="entry name" value="EAL domain-like"/>
    <property type="match status" value="1"/>
</dbReference>
<evidence type="ECO:0000259" key="4">
    <source>
        <dbReference type="PROSITE" id="PS50887"/>
    </source>
</evidence>
<sequence length="866" mass="95779">MNARRDLDDATPAQGNTTRDYLEALDAAGQLINDASPDALERALAAIARAADADAAALYRHGAGSMRADNAGAWRGKIVLPRAVAESLNRLDYRLYRDLHETLSAGLMLERRASELLPATQVMLGPAGVQYLLCVPLLDAGELIGFLALAYLEQPRRRVSGEPRFLATLANYLALALVRQQAEQRMGVNALRLATLVGATEDMVFELSADGIVVNVWSHHPALPSASLIGLPLDMAFPQDMAWALGQALPRALASEAREQFEFTLPRLEGVIYCIGRLQAVPSEDGGRRNAVALIRDVTELMREEARRRAMIDTLDQLEEAVIELTQEGRLTRLSAAWSTLRGRNNASREDLEQMLTDFVDGNDHPPLLHAYNQVLSQGEPLSVRFRLLRDGAEPLWLEARLLPNWGADGQSHGLRGVLRDVTAAHLSEEHIRQLALYDGLTGLPNRVLLDDLLHQALARAKRSGGRVALGFIDLDHFKQINDAFGHQAGDQVLATLARQIRSVLREEDVLARWGGDEFIVMLPDLPDLATLSQVAERLREIARQGIVLEGIETRPTISIGMAVYPDNAESAEALLRVADSTMYHAKSMGRNNVQFYGDIVHLKSIGREHMAIQTRLNHAVLGNELQVFYQPIVNARTGQVSSIEALARWHDDSVGWITPQLFIPMAEKLGLISELSEQITVQALTKLRGWRDRGFMQPLALNVSRNLLFSPRFVRNLIKTVEEFKLRPADVIVEITESLALTDQARQSRHLKQLHESGFKIAIDDFGTGYSSLSQLHDMPIDILKVDLSFTARLNNESGRRIMQAIVQMSHALGLDVVVEGVETLEAARFLQGLGVELMQGFHFSEPVPAGVCELYLQLGLDGKI</sequence>
<dbReference type="EMBL" id="BSOG01000001">
    <property type="protein sequence ID" value="GLR11998.1"/>
    <property type="molecule type" value="Genomic_DNA"/>
</dbReference>
<organism evidence="5 6">
    <name type="scientific">Chitinimonas prasina</name>
    <dbReference type="NCBI Taxonomy" id="1434937"/>
    <lineage>
        <taxon>Bacteria</taxon>
        <taxon>Pseudomonadati</taxon>
        <taxon>Pseudomonadota</taxon>
        <taxon>Betaproteobacteria</taxon>
        <taxon>Neisseriales</taxon>
        <taxon>Chitinibacteraceae</taxon>
        <taxon>Chitinimonas</taxon>
    </lineage>
</organism>
<dbReference type="Gene3D" id="3.30.450.20">
    <property type="entry name" value="PAS domain"/>
    <property type="match status" value="2"/>
</dbReference>
<dbReference type="SUPFAM" id="SSF55785">
    <property type="entry name" value="PYP-like sensor domain (PAS domain)"/>
    <property type="match status" value="2"/>
</dbReference>
<dbReference type="PROSITE" id="PS50113">
    <property type="entry name" value="PAC"/>
    <property type="match status" value="1"/>
</dbReference>
<dbReference type="Proteomes" id="UP001156706">
    <property type="component" value="Unassembled WGS sequence"/>
</dbReference>
<dbReference type="Pfam" id="PF08448">
    <property type="entry name" value="PAS_4"/>
    <property type="match status" value="1"/>
</dbReference>
<keyword evidence="1" id="KW-0175">Coiled coil</keyword>
<dbReference type="SMART" id="SM00052">
    <property type="entry name" value="EAL"/>
    <property type="match status" value="1"/>
</dbReference>
<evidence type="ECO:0000313" key="5">
    <source>
        <dbReference type="EMBL" id="GLR11998.1"/>
    </source>
</evidence>
<accession>A0ABQ5YBY4</accession>
<dbReference type="PANTHER" id="PTHR44757">
    <property type="entry name" value="DIGUANYLATE CYCLASE DGCP"/>
    <property type="match status" value="1"/>
</dbReference>
<dbReference type="InterPro" id="IPR052155">
    <property type="entry name" value="Biofilm_reg_signaling"/>
</dbReference>
<dbReference type="RefSeq" id="WP_284195138.1">
    <property type="nucleotide sequence ID" value="NZ_BSOG01000001.1"/>
</dbReference>
<dbReference type="InterPro" id="IPR000014">
    <property type="entry name" value="PAS"/>
</dbReference>
<dbReference type="InterPro" id="IPR000160">
    <property type="entry name" value="GGDEF_dom"/>
</dbReference>
<dbReference type="Gene3D" id="3.20.20.450">
    <property type="entry name" value="EAL domain"/>
    <property type="match status" value="1"/>
</dbReference>
<comment type="caution">
    <text evidence="5">The sequence shown here is derived from an EMBL/GenBank/DDBJ whole genome shotgun (WGS) entry which is preliminary data.</text>
</comment>
<dbReference type="Pfam" id="PF00563">
    <property type="entry name" value="EAL"/>
    <property type="match status" value="1"/>
</dbReference>
<dbReference type="SMART" id="SM00267">
    <property type="entry name" value="GGDEF"/>
    <property type="match status" value="1"/>
</dbReference>
<dbReference type="CDD" id="cd00130">
    <property type="entry name" value="PAS"/>
    <property type="match status" value="1"/>
</dbReference>
<dbReference type="SMART" id="SM00086">
    <property type="entry name" value="PAC"/>
    <property type="match status" value="2"/>
</dbReference>
<dbReference type="InterPro" id="IPR001610">
    <property type="entry name" value="PAC"/>
</dbReference>
<feature type="coiled-coil region" evidence="1">
    <location>
        <begin position="301"/>
        <end position="328"/>
    </location>
</feature>
<dbReference type="CDD" id="cd01948">
    <property type="entry name" value="EAL"/>
    <property type="match status" value="1"/>
</dbReference>
<dbReference type="SUPFAM" id="SSF55073">
    <property type="entry name" value="Nucleotide cyclase"/>
    <property type="match status" value="1"/>
</dbReference>
<dbReference type="InterPro" id="IPR013656">
    <property type="entry name" value="PAS_4"/>
</dbReference>
<evidence type="ECO:0000259" key="2">
    <source>
        <dbReference type="PROSITE" id="PS50113"/>
    </source>
</evidence>
<dbReference type="SUPFAM" id="SSF55781">
    <property type="entry name" value="GAF domain-like"/>
    <property type="match status" value="1"/>
</dbReference>
<feature type="domain" description="PAC" evidence="2">
    <location>
        <begin position="382"/>
        <end position="434"/>
    </location>
</feature>
<evidence type="ECO:0000313" key="6">
    <source>
        <dbReference type="Proteomes" id="UP001156706"/>
    </source>
</evidence>
<proteinExistence type="predicted"/>
<protein>
    <recommendedName>
        <fullName evidence="7">EAL domain-containing protein</fullName>
    </recommendedName>
</protein>
<dbReference type="InterPro" id="IPR029016">
    <property type="entry name" value="GAF-like_dom_sf"/>
</dbReference>
<dbReference type="InterPro" id="IPR003018">
    <property type="entry name" value="GAF"/>
</dbReference>
<dbReference type="InterPro" id="IPR029787">
    <property type="entry name" value="Nucleotide_cyclase"/>
</dbReference>
<dbReference type="InterPro" id="IPR035919">
    <property type="entry name" value="EAL_sf"/>
</dbReference>
<dbReference type="PROSITE" id="PS50887">
    <property type="entry name" value="GGDEF"/>
    <property type="match status" value="1"/>
</dbReference>
<dbReference type="Gene3D" id="3.30.70.270">
    <property type="match status" value="1"/>
</dbReference>
<keyword evidence="6" id="KW-1185">Reference proteome</keyword>
<dbReference type="CDD" id="cd01949">
    <property type="entry name" value="GGDEF"/>
    <property type="match status" value="1"/>
</dbReference>
<reference evidence="6" key="1">
    <citation type="journal article" date="2019" name="Int. J. Syst. Evol. Microbiol.">
        <title>The Global Catalogue of Microorganisms (GCM) 10K type strain sequencing project: providing services to taxonomists for standard genome sequencing and annotation.</title>
        <authorList>
            <consortium name="The Broad Institute Genomics Platform"/>
            <consortium name="The Broad Institute Genome Sequencing Center for Infectious Disease"/>
            <person name="Wu L."/>
            <person name="Ma J."/>
        </authorList>
    </citation>
    <scope>NUCLEOTIDE SEQUENCE [LARGE SCALE GENOMIC DNA]</scope>
    <source>
        <strain evidence="6">NBRC 110044</strain>
    </source>
</reference>
<dbReference type="Pfam" id="PF01590">
    <property type="entry name" value="GAF"/>
    <property type="match status" value="1"/>
</dbReference>
<dbReference type="InterPro" id="IPR043128">
    <property type="entry name" value="Rev_trsase/Diguanyl_cyclase"/>
</dbReference>
<evidence type="ECO:0000259" key="3">
    <source>
        <dbReference type="PROSITE" id="PS50883"/>
    </source>
</evidence>
<gene>
    <name evidence="5" type="ORF">GCM10007907_07880</name>
</gene>
<dbReference type="PROSITE" id="PS50883">
    <property type="entry name" value="EAL"/>
    <property type="match status" value="1"/>
</dbReference>
<feature type="domain" description="GGDEF" evidence="4">
    <location>
        <begin position="466"/>
        <end position="599"/>
    </location>
</feature>
<name>A0ABQ5YBY4_9NEIS</name>
<dbReference type="Gene3D" id="3.30.450.40">
    <property type="match status" value="1"/>
</dbReference>
<dbReference type="SMART" id="SM00065">
    <property type="entry name" value="GAF"/>
    <property type="match status" value="1"/>
</dbReference>
<dbReference type="InterPro" id="IPR035965">
    <property type="entry name" value="PAS-like_dom_sf"/>
</dbReference>
<dbReference type="Pfam" id="PF00990">
    <property type="entry name" value="GGDEF"/>
    <property type="match status" value="1"/>
</dbReference>